<sequence length="895" mass="102439">MLFFKDSSIDDKSALFICKDKDDKDTRATTLIVRPPMIGYFSKKWESRIRPSNLLEWSTTISHGLDTPSRITILLALHHTNSASSRSYSSQGWDIIEKQTNWEFSFNARLYDAVYASLFTYNHDDNIIKALCECWSQETNTFHTPVGEISITPWDLYYLGGLPCTGTLYDEVVPCVEELTGVDRQRQHFLPPSCRYLFLAYRHLQNRIKRQGKVNINDWISFWFKGPSRYKTPRKQAKRTVTPKSSQNPFGMVSERGPWSDEEHVAFVDLQVPDELKEETYLVALLSCWLCAFVFPLKDLHNIRPGTFKAASLMANGRVFGLAASVLASIYRGLTMISKSLVSRKTDDGFAIHYVYAWISHFFKTHRVVNSKLDKPLMVKYSGVGSAAIFDELSTREHVRSGKNFIWHGTTFKMEYDQTFIDNESLSLSKLSYLISLHSGYLSLWCEDYHIVESYSPHIFSRRFGFYQDIPSDLKERITTGFLEEMYQFYKSFTRYRTSSKVFVPARSTNFGSRVTQGHEEWWQKVCGDDFTKGTELLAKIAFNLVKPPVKNKPRKGQKEQSIQNASRTHLKSLVVVPPLENNCKSKDSSKTKMTNQHPSEKHSNNIQLNVAIEVLDEDAHSNSDLCWKHLKKTSSNAIGVGNSASHAPTPINSESSICRPSIENLTVKRRKINVSTLPPKFVSDDDEVSLRHSPSVVVPEVSMFHATTTISNVRKKGALMLEDILLLKLSELPLNKTPSKEEIDQIYHEIEIFGVDPQPLRERVDKYSKDVMDYLEMKASMSEQMSLNARTCQVEEIELLRSERLNTKATLEADLYLAKSRMDQLKAELHQLEMSVSQIKSKQAKEDDVVKALEEELEVVKSTDVVDDMDVEALNKIQTILGTERSNLKDLKWM</sequence>
<feature type="region of interest" description="Disordered" evidence="2">
    <location>
        <begin position="549"/>
        <end position="568"/>
    </location>
</feature>
<feature type="domain" description="Aminotransferase-like plant mobile" evidence="3">
    <location>
        <begin position="110"/>
        <end position="524"/>
    </location>
</feature>
<protein>
    <recommendedName>
        <fullName evidence="3">Aminotransferase-like plant mobile domain-containing protein</fullName>
    </recommendedName>
</protein>
<organism evidence="4">
    <name type="scientific">Fagus sylvatica</name>
    <name type="common">Beechnut</name>
    <dbReference type="NCBI Taxonomy" id="28930"/>
    <lineage>
        <taxon>Eukaryota</taxon>
        <taxon>Viridiplantae</taxon>
        <taxon>Streptophyta</taxon>
        <taxon>Embryophyta</taxon>
        <taxon>Tracheophyta</taxon>
        <taxon>Spermatophyta</taxon>
        <taxon>Magnoliopsida</taxon>
        <taxon>eudicotyledons</taxon>
        <taxon>Gunneridae</taxon>
        <taxon>Pentapetalae</taxon>
        <taxon>rosids</taxon>
        <taxon>fabids</taxon>
        <taxon>Fagales</taxon>
        <taxon>Fagaceae</taxon>
        <taxon>Fagus</taxon>
    </lineage>
</organism>
<gene>
    <name evidence="4" type="ORF">FSB_LOCUS36922</name>
</gene>
<dbReference type="InterPro" id="IPR019557">
    <property type="entry name" value="AminoTfrase-like_pln_mobile"/>
</dbReference>
<feature type="region of interest" description="Disordered" evidence="2">
    <location>
        <begin position="582"/>
        <end position="602"/>
    </location>
</feature>
<evidence type="ECO:0000256" key="2">
    <source>
        <dbReference type="SAM" id="MobiDB-lite"/>
    </source>
</evidence>
<dbReference type="PANTHER" id="PTHR36607:SF20">
    <property type="entry name" value="AMINOTRANSFERASE-LIKE PLANT MOBILE DOMAIN-CONTAINING PROTEIN"/>
    <property type="match status" value="1"/>
</dbReference>
<evidence type="ECO:0000313" key="4">
    <source>
        <dbReference type="EMBL" id="SPD09040.1"/>
    </source>
</evidence>
<name>A0A2N9HBH4_FAGSY</name>
<evidence type="ECO:0000256" key="1">
    <source>
        <dbReference type="SAM" id="Coils"/>
    </source>
</evidence>
<feature type="coiled-coil region" evidence="1">
    <location>
        <begin position="809"/>
        <end position="843"/>
    </location>
</feature>
<dbReference type="PANTHER" id="PTHR36607">
    <property type="entry name" value="1,2-DIHYDROXY-3-KETO-5-METHYLTHIOPENTENE DIOXYGENASE 4"/>
    <property type="match status" value="1"/>
</dbReference>
<dbReference type="AlphaFoldDB" id="A0A2N9HBH4"/>
<dbReference type="Pfam" id="PF10536">
    <property type="entry name" value="PMD"/>
    <property type="match status" value="1"/>
</dbReference>
<reference evidence="4" key="1">
    <citation type="submission" date="2018-02" db="EMBL/GenBank/DDBJ databases">
        <authorList>
            <person name="Cohen D.B."/>
            <person name="Kent A.D."/>
        </authorList>
    </citation>
    <scope>NUCLEOTIDE SEQUENCE</scope>
</reference>
<keyword evidence="1" id="KW-0175">Coiled coil</keyword>
<accession>A0A2N9HBH4</accession>
<dbReference type="EMBL" id="OIVN01003135">
    <property type="protein sequence ID" value="SPD09040.1"/>
    <property type="molecule type" value="Genomic_DNA"/>
</dbReference>
<evidence type="ECO:0000259" key="3">
    <source>
        <dbReference type="Pfam" id="PF10536"/>
    </source>
</evidence>
<proteinExistence type="predicted"/>